<organism evidence="6 7">
    <name type="scientific">Qingrenia yutianensis</name>
    <dbReference type="NCBI Taxonomy" id="2763676"/>
    <lineage>
        <taxon>Bacteria</taxon>
        <taxon>Bacillati</taxon>
        <taxon>Bacillota</taxon>
        <taxon>Clostridia</taxon>
        <taxon>Eubacteriales</taxon>
        <taxon>Oscillospiraceae</taxon>
        <taxon>Qingrenia</taxon>
    </lineage>
</organism>
<dbReference type="SUPFAM" id="SSF46785">
    <property type="entry name" value="Winged helix' DNA-binding domain"/>
    <property type="match status" value="1"/>
</dbReference>
<dbReference type="GO" id="GO:0003700">
    <property type="term" value="F:DNA-binding transcription factor activity"/>
    <property type="evidence" value="ECO:0007669"/>
    <property type="project" value="InterPro"/>
</dbReference>
<keyword evidence="7" id="KW-1185">Reference proteome</keyword>
<evidence type="ECO:0000259" key="5">
    <source>
        <dbReference type="PROSITE" id="PS50931"/>
    </source>
</evidence>
<comment type="caution">
    <text evidence="6">The sequence shown here is derived from an EMBL/GenBank/DDBJ whole genome shotgun (WGS) entry which is preliminary data.</text>
</comment>
<dbReference type="PROSITE" id="PS50931">
    <property type="entry name" value="HTH_LYSR"/>
    <property type="match status" value="1"/>
</dbReference>
<evidence type="ECO:0000256" key="3">
    <source>
        <dbReference type="ARBA" id="ARBA00023125"/>
    </source>
</evidence>
<evidence type="ECO:0000256" key="2">
    <source>
        <dbReference type="ARBA" id="ARBA00023015"/>
    </source>
</evidence>
<dbReference type="InterPro" id="IPR036388">
    <property type="entry name" value="WH-like_DNA-bd_sf"/>
</dbReference>
<dbReference type="FunFam" id="1.10.10.10:FF:000001">
    <property type="entry name" value="LysR family transcriptional regulator"/>
    <property type="match status" value="1"/>
</dbReference>
<dbReference type="Proteomes" id="UP000647416">
    <property type="component" value="Unassembled WGS sequence"/>
</dbReference>
<accession>A0A926FDB9</accession>
<evidence type="ECO:0000313" key="6">
    <source>
        <dbReference type="EMBL" id="MBC8596229.1"/>
    </source>
</evidence>
<dbReference type="AlphaFoldDB" id="A0A926FDB9"/>
<dbReference type="PRINTS" id="PR00039">
    <property type="entry name" value="HTHLYSR"/>
</dbReference>
<dbReference type="GO" id="GO:0003677">
    <property type="term" value="F:DNA binding"/>
    <property type="evidence" value="ECO:0007669"/>
    <property type="project" value="UniProtKB-KW"/>
</dbReference>
<dbReference type="InterPro" id="IPR000847">
    <property type="entry name" value="LysR_HTH_N"/>
</dbReference>
<dbReference type="InterPro" id="IPR036390">
    <property type="entry name" value="WH_DNA-bd_sf"/>
</dbReference>
<proteinExistence type="inferred from homology"/>
<keyword evidence="3" id="KW-0238">DNA-binding</keyword>
<dbReference type="Gene3D" id="1.10.10.10">
    <property type="entry name" value="Winged helix-like DNA-binding domain superfamily/Winged helix DNA-binding domain"/>
    <property type="match status" value="1"/>
</dbReference>
<gene>
    <name evidence="6" type="ORF">H8706_05010</name>
</gene>
<evidence type="ECO:0000256" key="1">
    <source>
        <dbReference type="ARBA" id="ARBA00009437"/>
    </source>
</evidence>
<protein>
    <submittedName>
        <fullName evidence="6">LysR family transcriptional regulator</fullName>
    </submittedName>
</protein>
<evidence type="ECO:0000313" key="7">
    <source>
        <dbReference type="Proteomes" id="UP000647416"/>
    </source>
</evidence>
<dbReference type="PANTHER" id="PTHR30346">
    <property type="entry name" value="TRANSCRIPTIONAL DUAL REGULATOR HCAR-RELATED"/>
    <property type="match status" value="1"/>
</dbReference>
<feature type="domain" description="HTH lysR-type" evidence="5">
    <location>
        <begin position="1"/>
        <end position="58"/>
    </location>
</feature>
<reference evidence="6" key="1">
    <citation type="submission" date="2020-08" db="EMBL/GenBank/DDBJ databases">
        <title>Genome public.</title>
        <authorList>
            <person name="Liu C."/>
            <person name="Sun Q."/>
        </authorList>
    </citation>
    <scope>NUCLEOTIDE SEQUENCE</scope>
    <source>
        <strain evidence="6">NSJ-50</strain>
    </source>
</reference>
<evidence type="ECO:0000256" key="4">
    <source>
        <dbReference type="ARBA" id="ARBA00023163"/>
    </source>
</evidence>
<dbReference type="Pfam" id="PF00126">
    <property type="entry name" value="HTH_1"/>
    <property type="match status" value="1"/>
</dbReference>
<dbReference type="EMBL" id="JACRTE010000004">
    <property type="protein sequence ID" value="MBC8596229.1"/>
    <property type="molecule type" value="Genomic_DNA"/>
</dbReference>
<sequence length="309" mass="35951">MNILHLRYAVEVASTGSINKAAENLFMNQPNLSRAIKELEENLGIAIFERTTRGMIVTREGEQFLEYARKILAQIDEVENIYKRERGEKQRFSASVPRASYIAEAFLALNKYIDKKEPSEIFYQETNSMTTVSNIVNGICRLGIIRYASNYDSYFKRLLEEKNLSYELITEFGYVAAMSEKHELAKEKTVSCESLSAFTEIVHTDSSTPPQPFPSHKREVTEDNINKRIFVFDRASQFDILSENTDSFMWVSPLPKSLCERYRLVQKRSEESKKIYKDMLIYRGDYKLSKLDSIFISEVCRVKRECFNF</sequence>
<name>A0A926FDB9_9FIRM</name>
<comment type="similarity">
    <text evidence="1">Belongs to the LysR transcriptional regulatory family.</text>
</comment>
<dbReference type="RefSeq" id="WP_262431745.1">
    <property type="nucleotide sequence ID" value="NZ_JACRTE010000004.1"/>
</dbReference>
<dbReference type="PANTHER" id="PTHR30346:SF0">
    <property type="entry name" value="HCA OPERON TRANSCRIPTIONAL ACTIVATOR HCAR"/>
    <property type="match status" value="1"/>
</dbReference>
<keyword evidence="2" id="KW-0805">Transcription regulation</keyword>
<keyword evidence="4" id="KW-0804">Transcription</keyword>
<dbReference type="GO" id="GO:0032993">
    <property type="term" value="C:protein-DNA complex"/>
    <property type="evidence" value="ECO:0007669"/>
    <property type="project" value="TreeGrafter"/>
</dbReference>